<dbReference type="Gene3D" id="3.60.90.10">
    <property type="entry name" value="S-adenosylmethionine decarboxylase"/>
    <property type="match status" value="1"/>
</dbReference>
<dbReference type="GO" id="GO:0004014">
    <property type="term" value="F:adenosylmethionine decarboxylase activity"/>
    <property type="evidence" value="ECO:0007669"/>
    <property type="project" value="InterPro"/>
</dbReference>
<dbReference type="InterPro" id="IPR048283">
    <property type="entry name" value="AdoMetDC-like"/>
</dbReference>
<dbReference type="InterPro" id="IPR016067">
    <property type="entry name" value="S-AdoMet_deCO2ase_core"/>
</dbReference>
<dbReference type="PANTHER" id="PTHR11570">
    <property type="entry name" value="S-ADENOSYLMETHIONINE DECARBOXYLASE"/>
    <property type="match status" value="1"/>
</dbReference>
<dbReference type="Proteomes" id="UP000256478">
    <property type="component" value="Unassembled WGS sequence"/>
</dbReference>
<dbReference type="RefSeq" id="WP_116007451.1">
    <property type="nucleotide sequence ID" value="NZ_QUOU01000001.1"/>
</dbReference>
<accession>A0A3E0TQL8</accession>
<name>A0A3E0TQL8_9GAMM</name>
<organism evidence="1 2">
    <name type="scientific">Thalassotalea euphylliae</name>
    <dbReference type="NCBI Taxonomy" id="1655234"/>
    <lineage>
        <taxon>Bacteria</taxon>
        <taxon>Pseudomonadati</taxon>
        <taxon>Pseudomonadota</taxon>
        <taxon>Gammaproteobacteria</taxon>
        <taxon>Alteromonadales</taxon>
        <taxon>Colwelliaceae</taxon>
        <taxon>Thalassotalea</taxon>
    </lineage>
</organism>
<evidence type="ECO:0000313" key="1">
    <source>
        <dbReference type="EMBL" id="REL26332.1"/>
    </source>
</evidence>
<dbReference type="EMBL" id="QUOU01000001">
    <property type="protein sequence ID" value="REL26332.1"/>
    <property type="molecule type" value="Genomic_DNA"/>
</dbReference>
<dbReference type="PROSITE" id="PS01336">
    <property type="entry name" value="ADOMETDC"/>
    <property type="match status" value="1"/>
</dbReference>
<gene>
    <name evidence="1" type="ORF">DXX93_06905</name>
</gene>
<protein>
    <submittedName>
        <fullName evidence="1">Adenosylmethionine decarboxylase</fullName>
    </submittedName>
</protein>
<dbReference type="AlphaFoldDB" id="A0A3E0TQL8"/>
<comment type="caution">
    <text evidence="1">The sequence shown here is derived from an EMBL/GenBank/DDBJ whole genome shotgun (WGS) entry which is preliminary data.</text>
</comment>
<dbReference type="Pfam" id="PF01536">
    <property type="entry name" value="SAM_decarbox"/>
    <property type="match status" value="1"/>
</dbReference>
<reference evidence="1 2" key="1">
    <citation type="submission" date="2018-08" db="EMBL/GenBank/DDBJ databases">
        <title>Thalassotalea euphylliae genome.</title>
        <authorList>
            <person name="Summers S."/>
            <person name="Rice S.A."/>
            <person name="Freckelton M.L."/>
            <person name="Nedved B.T."/>
            <person name="Hadfield M.G."/>
        </authorList>
    </citation>
    <scope>NUCLEOTIDE SEQUENCE [LARGE SCALE GENOMIC DNA]</scope>
    <source>
        <strain evidence="1 2">H1</strain>
    </source>
</reference>
<dbReference type="OrthoDB" id="5289311at2"/>
<dbReference type="InterPro" id="IPR018166">
    <property type="entry name" value="S-AdoMet_deCO2ase_CS"/>
</dbReference>
<evidence type="ECO:0000313" key="2">
    <source>
        <dbReference type="Proteomes" id="UP000256478"/>
    </source>
</evidence>
<dbReference type="PANTHER" id="PTHR11570:SF0">
    <property type="entry name" value="S-ADENOSYLMETHIONINE DECARBOXYLASE PROENZYME"/>
    <property type="match status" value="1"/>
</dbReference>
<dbReference type="SUPFAM" id="SSF56276">
    <property type="entry name" value="S-adenosylmethionine decarboxylase"/>
    <property type="match status" value="1"/>
</dbReference>
<proteinExistence type="predicted"/>
<sequence>MFFEGSEKKAEILVNPNTLNLLTDIDNEFWAALVNCCHAQILSSIENEHCKAFLLSESSLFVWHDRMLILTCGVTQLINSVDYFVKHQGKDAITHLIYQRKNEYFAQAQPSCFGDDIKLLASHFPGKAYRFGEMDSHHNYVFHLDNDFVADKSDKTYELLAYQISEQASQHLTQPNLSAEEIRAYLKIDELLPGFTIDDFVFEPYGYSLNAIKDREYLTIHVTPQADSSYISFESNLNLVALAPQILAVLAPASFDLMSFNEADFAEQIHAAIPSQYVSKSLVSKTLTNGYLVNFANFILPSEQFSAPIELDISGENHAL</sequence>
<dbReference type="GO" id="GO:0008295">
    <property type="term" value="P:spermidine biosynthetic process"/>
    <property type="evidence" value="ECO:0007669"/>
    <property type="project" value="InterPro"/>
</dbReference>